<sequence length="99" mass="11871">MAIFKRLRRFLGIEKNRLKKRIPSMYVSELDLSKGFMVISDVKTNEIINIDLYNQKGFSNINHDYEKKRLNILSKSCSDINNKIIYNDKYRVEMRKVCY</sequence>
<proteinExistence type="predicted"/>
<organism evidence="1 2">
    <name type="scientific">Pigeonpox virus</name>
    <dbReference type="NCBI Taxonomy" id="10264"/>
    <lineage>
        <taxon>Viruses</taxon>
        <taxon>Varidnaviria</taxon>
        <taxon>Bamfordvirae</taxon>
        <taxon>Nucleocytoviricota</taxon>
        <taxon>Pokkesviricetes</taxon>
        <taxon>Chitovirales</taxon>
        <taxon>Poxviridae</taxon>
        <taxon>Chordopoxvirinae</taxon>
        <taxon>Avipoxvirus</taxon>
        <taxon>Avipoxvirus pigeonpox</taxon>
    </lineage>
</organism>
<dbReference type="RefSeq" id="YP_009046340.1">
    <property type="nucleotide sequence ID" value="NC_024447.1"/>
</dbReference>
<keyword evidence="2" id="KW-1185">Reference proteome</keyword>
<reference evidence="1 2" key="1">
    <citation type="journal article" date="2014" name="BMC Genomics">
        <title>The complete genome sequences of poxviruses isolated from a penguin and a pigeon in South Africa and comparison to other sequenced avipoxviruses.</title>
        <authorList>
            <person name="Offerman K."/>
            <person name="Carulei O."/>
            <person name="van der Walt A.P."/>
            <person name="Douglass N."/>
            <person name="Williamson A.L."/>
        </authorList>
    </citation>
    <scope>NUCLEOTIDE SEQUENCE [LARGE SCALE GENOMIC DNA]</scope>
    <source>
        <strain evidence="1">FeP2</strain>
    </source>
</reference>
<name>A0A068EEK2_9POXV</name>
<accession>A0A068EEK2</accession>
<dbReference type="Proteomes" id="UP000101521">
    <property type="component" value="Segment"/>
</dbReference>
<evidence type="ECO:0000313" key="2">
    <source>
        <dbReference type="Proteomes" id="UP000101521"/>
    </source>
</evidence>
<evidence type="ECO:0000313" key="1">
    <source>
        <dbReference type="EMBL" id="AID46616.1"/>
    </source>
</evidence>
<dbReference type="EMBL" id="KJ801920">
    <property type="protein sequence ID" value="AID46616.1"/>
    <property type="molecule type" value="Genomic_DNA"/>
</dbReference>
<protein>
    <submittedName>
        <fullName evidence="1">Uncharacterized protein</fullName>
    </submittedName>
</protein>
<dbReference type="KEGG" id="vg:19737833"/>
<gene>
    <name evidence="1" type="ORF">fep_108</name>
</gene>
<dbReference type="GeneID" id="19737833"/>